<proteinExistence type="predicted"/>
<dbReference type="Proteomes" id="UP000541444">
    <property type="component" value="Unassembled WGS sequence"/>
</dbReference>
<comment type="caution">
    <text evidence="1">The sequence shown here is derived from an EMBL/GenBank/DDBJ whole genome shotgun (WGS) entry which is preliminary data.</text>
</comment>
<sequence>MYFGLLEHSRENGSVNNAGSNRNFRVLELSFYHRLSLLEWKWMKLRRLTVARLRVE</sequence>
<keyword evidence="2" id="KW-1185">Reference proteome</keyword>
<accession>A0A7J7N335</accession>
<evidence type="ECO:0000313" key="1">
    <source>
        <dbReference type="EMBL" id="KAF6161442.1"/>
    </source>
</evidence>
<dbReference type="AlphaFoldDB" id="A0A7J7N335"/>
<evidence type="ECO:0000313" key="2">
    <source>
        <dbReference type="Proteomes" id="UP000541444"/>
    </source>
</evidence>
<name>A0A7J7N335_9MAGN</name>
<protein>
    <submittedName>
        <fullName evidence="1">Uncharacterized protein</fullName>
    </submittedName>
</protein>
<gene>
    <name evidence="1" type="ORF">GIB67_009321</name>
</gene>
<organism evidence="1 2">
    <name type="scientific">Kingdonia uniflora</name>
    <dbReference type="NCBI Taxonomy" id="39325"/>
    <lineage>
        <taxon>Eukaryota</taxon>
        <taxon>Viridiplantae</taxon>
        <taxon>Streptophyta</taxon>
        <taxon>Embryophyta</taxon>
        <taxon>Tracheophyta</taxon>
        <taxon>Spermatophyta</taxon>
        <taxon>Magnoliopsida</taxon>
        <taxon>Ranunculales</taxon>
        <taxon>Circaeasteraceae</taxon>
        <taxon>Kingdonia</taxon>
    </lineage>
</organism>
<reference evidence="1 2" key="1">
    <citation type="journal article" date="2020" name="IScience">
        <title>Genome Sequencing of the Endangered Kingdonia uniflora (Circaeasteraceae, Ranunculales) Reveals Potential Mechanisms of Evolutionary Specialization.</title>
        <authorList>
            <person name="Sun Y."/>
            <person name="Deng T."/>
            <person name="Zhang A."/>
            <person name="Moore M.J."/>
            <person name="Landis J.B."/>
            <person name="Lin N."/>
            <person name="Zhang H."/>
            <person name="Zhang X."/>
            <person name="Huang J."/>
            <person name="Zhang X."/>
            <person name="Sun H."/>
            <person name="Wang H."/>
        </authorList>
    </citation>
    <scope>NUCLEOTIDE SEQUENCE [LARGE SCALE GENOMIC DNA]</scope>
    <source>
        <strain evidence="1">TB1705</strain>
        <tissue evidence="1">Leaf</tissue>
    </source>
</reference>
<dbReference type="EMBL" id="JACGCM010001129">
    <property type="protein sequence ID" value="KAF6161442.1"/>
    <property type="molecule type" value="Genomic_DNA"/>
</dbReference>